<name>A0A067SDP4_GALM3</name>
<gene>
    <name evidence="1" type="ORF">GALMADRAFT_146607</name>
</gene>
<dbReference type="HOGENOM" id="CLU_2109232_0_0_1"/>
<dbReference type="Proteomes" id="UP000027222">
    <property type="component" value="Unassembled WGS sequence"/>
</dbReference>
<organism evidence="1 2">
    <name type="scientific">Galerina marginata (strain CBS 339.88)</name>
    <dbReference type="NCBI Taxonomy" id="685588"/>
    <lineage>
        <taxon>Eukaryota</taxon>
        <taxon>Fungi</taxon>
        <taxon>Dikarya</taxon>
        <taxon>Basidiomycota</taxon>
        <taxon>Agaricomycotina</taxon>
        <taxon>Agaricomycetes</taxon>
        <taxon>Agaricomycetidae</taxon>
        <taxon>Agaricales</taxon>
        <taxon>Agaricineae</taxon>
        <taxon>Strophariaceae</taxon>
        <taxon>Galerina</taxon>
    </lineage>
</organism>
<proteinExistence type="predicted"/>
<dbReference type="AlphaFoldDB" id="A0A067SDP4"/>
<sequence>MLVIIHVLSIPSTSSTAHSRTHSFPSTSVPMNLIPTLALAAHAPRSSMLERDIERIVPPSSSLDSVVYSSTSPVPFHLRPGILVSESGLRHFESAWNGDGSGSESGMGWKHWFEA</sequence>
<protein>
    <submittedName>
        <fullName evidence="1">Uncharacterized protein</fullName>
    </submittedName>
</protein>
<evidence type="ECO:0000313" key="1">
    <source>
        <dbReference type="EMBL" id="KDR68122.1"/>
    </source>
</evidence>
<dbReference type="EMBL" id="KL142410">
    <property type="protein sequence ID" value="KDR68122.1"/>
    <property type="molecule type" value="Genomic_DNA"/>
</dbReference>
<evidence type="ECO:0000313" key="2">
    <source>
        <dbReference type="Proteomes" id="UP000027222"/>
    </source>
</evidence>
<accession>A0A067SDP4</accession>
<reference evidence="2" key="1">
    <citation type="journal article" date="2014" name="Proc. Natl. Acad. Sci. U.S.A.">
        <title>Extensive sampling of basidiomycete genomes demonstrates inadequacy of the white-rot/brown-rot paradigm for wood decay fungi.</title>
        <authorList>
            <person name="Riley R."/>
            <person name="Salamov A.A."/>
            <person name="Brown D.W."/>
            <person name="Nagy L.G."/>
            <person name="Floudas D."/>
            <person name="Held B.W."/>
            <person name="Levasseur A."/>
            <person name="Lombard V."/>
            <person name="Morin E."/>
            <person name="Otillar R."/>
            <person name="Lindquist E.A."/>
            <person name="Sun H."/>
            <person name="LaButti K.M."/>
            <person name="Schmutz J."/>
            <person name="Jabbour D."/>
            <person name="Luo H."/>
            <person name="Baker S.E."/>
            <person name="Pisabarro A.G."/>
            <person name="Walton J.D."/>
            <person name="Blanchette R.A."/>
            <person name="Henrissat B."/>
            <person name="Martin F."/>
            <person name="Cullen D."/>
            <person name="Hibbett D.S."/>
            <person name="Grigoriev I.V."/>
        </authorList>
    </citation>
    <scope>NUCLEOTIDE SEQUENCE [LARGE SCALE GENOMIC DNA]</scope>
    <source>
        <strain evidence="2">CBS 339.88</strain>
    </source>
</reference>
<keyword evidence="2" id="KW-1185">Reference proteome</keyword>